<gene>
    <name evidence="2" type="ORF">CC77DRAFT_969412</name>
</gene>
<proteinExistence type="predicted"/>
<feature type="transmembrane region" description="Helical" evidence="1">
    <location>
        <begin position="144"/>
        <end position="165"/>
    </location>
</feature>
<name>A0A177DCQ2_ALTAL</name>
<keyword evidence="1" id="KW-0812">Transmembrane</keyword>
<evidence type="ECO:0000313" key="2">
    <source>
        <dbReference type="EMBL" id="OAG17071.1"/>
    </source>
</evidence>
<sequence>MPVSNIVIEPLRFQCQCIGFSEWISLFTLCLAPLIAHLISGTPTTSYLTDRRPKWYDRLCSCNPTSIIWRYAAITDRRIRAIQWSRHDLAATNAIFWTSDGWNGGEEMVTTSATYCLRYPESTRVEILSLTMLKTVITTLQGASAFYILVGSVAGVALPGVAIGFGVDTLFFPLSILGLLRLCAAAWLTDDFIYQGDGLRDTSSTETAGPVRQSTMAKYDDIELDHPPRASPANSWRSRFFRIAFLLVFGGVWIIALFIITPLPALADTYRYTMTTFLLGMFYFAFITISLILYTFYFFRGQTTTTIIPCVSSMWYRLYSLLLTGFMMALIIIASLETNKDPTGIYTSANMGTRFSCVKATRWLVLPQASRWAGLATEWDLGESWLSQNKTSLPVRGLQETGPFAQKEFWL</sequence>
<reference evidence="2 3" key="1">
    <citation type="submission" date="2016-05" db="EMBL/GenBank/DDBJ databases">
        <title>Comparative analysis of secretome profiles of manganese(II)-oxidizing ascomycete fungi.</title>
        <authorList>
            <consortium name="DOE Joint Genome Institute"/>
            <person name="Zeiner C.A."/>
            <person name="Purvine S.O."/>
            <person name="Zink E.M."/>
            <person name="Wu S."/>
            <person name="Pasa-Tolic L."/>
            <person name="Chaput D.L."/>
            <person name="Haridas S."/>
            <person name="Grigoriev I.V."/>
            <person name="Santelli C.M."/>
            <person name="Hansel C.M."/>
        </authorList>
    </citation>
    <scope>NUCLEOTIDE SEQUENCE [LARGE SCALE GENOMIC DNA]</scope>
    <source>
        <strain evidence="2 3">SRC1lrK2f</strain>
    </source>
</reference>
<feature type="transmembrane region" description="Helical" evidence="1">
    <location>
        <begin position="318"/>
        <end position="336"/>
    </location>
</feature>
<evidence type="ECO:0000313" key="3">
    <source>
        <dbReference type="Proteomes" id="UP000077248"/>
    </source>
</evidence>
<dbReference type="AlphaFoldDB" id="A0A177DCQ2"/>
<dbReference type="VEuPathDB" id="FungiDB:CC77DRAFT_969412"/>
<dbReference type="EMBL" id="KV441487">
    <property type="protein sequence ID" value="OAG17071.1"/>
    <property type="molecule type" value="Genomic_DNA"/>
</dbReference>
<feature type="transmembrane region" description="Helical" evidence="1">
    <location>
        <begin position="243"/>
        <end position="265"/>
    </location>
</feature>
<dbReference type="KEGG" id="aalt:CC77DRAFT_969412"/>
<keyword evidence="1" id="KW-0472">Membrane</keyword>
<keyword evidence="1" id="KW-1133">Transmembrane helix</keyword>
<accession>A0A177DCQ2</accession>
<protein>
    <submittedName>
        <fullName evidence="2">Uncharacterized protein</fullName>
    </submittedName>
</protein>
<dbReference type="OMA" id="ASNALFW"/>
<dbReference type="GeneID" id="29121383"/>
<dbReference type="RefSeq" id="XP_018382492.1">
    <property type="nucleotide sequence ID" value="XM_018535789.1"/>
</dbReference>
<feature type="transmembrane region" description="Helical" evidence="1">
    <location>
        <begin position="277"/>
        <end position="297"/>
    </location>
</feature>
<dbReference type="Proteomes" id="UP000077248">
    <property type="component" value="Unassembled WGS sequence"/>
</dbReference>
<organism evidence="2 3">
    <name type="scientific">Alternaria alternata</name>
    <name type="common">Alternaria rot fungus</name>
    <name type="synonym">Torula alternata</name>
    <dbReference type="NCBI Taxonomy" id="5599"/>
    <lineage>
        <taxon>Eukaryota</taxon>
        <taxon>Fungi</taxon>
        <taxon>Dikarya</taxon>
        <taxon>Ascomycota</taxon>
        <taxon>Pezizomycotina</taxon>
        <taxon>Dothideomycetes</taxon>
        <taxon>Pleosporomycetidae</taxon>
        <taxon>Pleosporales</taxon>
        <taxon>Pleosporineae</taxon>
        <taxon>Pleosporaceae</taxon>
        <taxon>Alternaria</taxon>
        <taxon>Alternaria sect. Alternaria</taxon>
        <taxon>Alternaria alternata complex</taxon>
    </lineage>
</organism>
<evidence type="ECO:0000256" key="1">
    <source>
        <dbReference type="SAM" id="Phobius"/>
    </source>
</evidence>
<keyword evidence="3" id="KW-1185">Reference proteome</keyword>